<keyword evidence="2" id="KW-0813">Transport</keyword>
<dbReference type="EMBL" id="JADKIO010000008">
    <property type="protein sequence ID" value="MBK9796900.1"/>
    <property type="molecule type" value="Genomic_DNA"/>
</dbReference>
<feature type="transmembrane region" description="Helical" evidence="7">
    <location>
        <begin position="53"/>
        <end position="74"/>
    </location>
</feature>
<dbReference type="CDD" id="cd06173">
    <property type="entry name" value="MFS_MefA_like"/>
    <property type="match status" value="1"/>
</dbReference>
<keyword evidence="4 7" id="KW-0812">Transmembrane</keyword>
<dbReference type="Gene3D" id="1.20.1250.20">
    <property type="entry name" value="MFS general substrate transporter like domains"/>
    <property type="match status" value="1"/>
</dbReference>
<evidence type="ECO:0000313" key="8">
    <source>
        <dbReference type="EMBL" id="MBK9796900.1"/>
    </source>
</evidence>
<dbReference type="PANTHER" id="PTHR23513:SF9">
    <property type="entry name" value="ENTEROBACTIN EXPORTER ENTS"/>
    <property type="match status" value="1"/>
</dbReference>
<evidence type="ECO:0000256" key="4">
    <source>
        <dbReference type="ARBA" id="ARBA00022692"/>
    </source>
</evidence>
<gene>
    <name evidence="8" type="ORF">IPP58_10465</name>
</gene>
<comment type="subcellular location">
    <subcellularLocation>
        <location evidence="1">Cell membrane</location>
        <topology evidence="1">Multi-pass membrane protein</topology>
    </subcellularLocation>
</comment>
<feature type="transmembrane region" description="Helical" evidence="7">
    <location>
        <begin position="300"/>
        <end position="317"/>
    </location>
</feature>
<proteinExistence type="predicted"/>
<feature type="transmembrane region" description="Helical" evidence="7">
    <location>
        <begin position="183"/>
        <end position="203"/>
    </location>
</feature>
<evidence type="ECO:0000256" key="7">
    <source>
        <dbReference type="SAM" id="Phobius"/>
    </source>
</evidence>
<dbReference type="AlphaFoldDB" id="A0A9D7SG89"/>
<feature type="transmembrane region" description="Helical" evidence="7">
    <location>
        <begin position="233"/>
        <end position="258"/>
    </location>
</feature>
<evidence type="ECO:0000313" key="9">
    <source>
        <dbReference type="Proteomes" id="UP000886657"/>
    </source>
</evidence>
<feature type="transmembrane region" description="Helical" evidence="7">
    <location>
        <begin position="116"/>
        <end position="134"/>
    </location>
</feature>
<dbReference type="InterPro" id="IPR010290">
    <property type="entry name" value="TM_effector"/>
</dbReference>
<keyword evidence="3" id="KW-1003">Cell membrane</keyword>
<feature type="transmembrane region" description="Helical" evidence="7">
    <location>
        <begin position="382"/>
        <end position="405"/>
    </location>
</feature>
<keyword evidence="6 7" id="KW-0472">Membrane</keyword>
<evidence type="ECO:0000256" key="5">
    <source>
        <dbReference type="ARBA" id="ARBA00022989"/>
    </source>
</evidence>
<dbReference type="Proteomes" id="UP000886657">
    <property type="component" value="Unassembled WGS sequence"/>
</dbReference>
<sequence length="417" mass="44107">MTVEPGGSPHDPYAALRDPNYRWFIGSMGLITLGLQMQGVVVAWQVYDRTGDPLALGLIGLSEALPFLAVALFGGHAADRLNRLRLCMISALSLAACSALLLLFTWRSLSGPLGKAVAPIYGIIFLTGIVRAFYRPANVALGTDLLPKELYANGSTWRVAVFHGGMVLGPALGGLIYAWRGPIAAHALVLALLLVGFAGLFPTRYTPKVVRPREGSIFASLGEGLRFVFSQRLLLGAISLDLFAVLFGGAVAVLPVFAKEILQTGPQGLGMLRAAPAVGSVLMGLTMAHLPPLRKAGRTLLLCVAGFGVATIAFALSRNFLFSLLMLAASGALDNVSVVLRSTLLQTLTPEHMLGRVSSVNQVFIGSSNEIGAFESGLAARLLGLVPSVVFGGCMTLLVVAFTTWKVPELRKMDRIG</sequence>
<protein>
    <submittedName>
        <fullName evidence="8">MFS transporter</fullName>
    </submittedName>
</protein>
<evidence type="ECO:0000256" key="6">
    <source>
        <dbReference type="ARBA" id="ARBA00023136"/>
    </source>
</evidence>
<dbReference type="PANTHER" id="PTHR23513">
    <property type="entry name" value="INTEGRAL MEMBRANE EFFLUX PROTEIN-RELATED"/>
    <property type="match status" value="1"/>
</dbReference>
<dbReference type="InterPro" id="IPR036259">
    <property type="entry name" value="MFS_trans_sf"/>
</dbReference>
<evidence type="ECO:0000256" key="3">
    <source>
        <dbReference type="ARBA" id="ARBA00022475"/>
    </source>
</evidence>
<dbReference type="Pfam" id="PF05977">
    <property type="entry name" value="MFS_3"/>
    <property type="match status" value="1"/>
</dbReference>
<accession>A0A9D7SG89</accession>
<organism evidence="8 9">
    <name type="scientific">Candidatus Geothrix skivensis</name>
    <dbReference type="NCBI Taxonomy" id="2954439"/>
    <lineage>
        <taxon>Bacteria</taxon>
        <taxon>Pseudomonadati</taxon>
        <taxon>Acidobacteriota</taxon>
        <taxon>Holophagae</taxon>
        <taxon>Holophagales</taxon>
        <taxon>Holophagaceae</taxon>
        <taxon>Geothrix</taxon>
    </lineage>
</organism>
<keyword evidence="5 7" id="KW-1133">Transmembrane helix</keyword>
<name>A0A9D7SG89_9BACT</name>
<feature type="transmembrane region" description="Helical" evidence="7">
    <location>
        <begin position="23"/>
        <end position="47"/>
    </location>
</feature>
<dbReference type="SUPFAM" id="SSF103473">
    <property type="entry name" value="MFS general substrate transporter"/>
    <property type="match status" value="1"/>
</dbReference>
<reference evidence="8" key="1">
    <citation type="submission" date="2020-10" db="EMBL/GenBank/DDBJ databases">
        <title>Connecting structure to function with the recovery of over 1000 high-quality activated sludge metagenome-assembled genomes encoding full-length rRNA genes using long-read sequencing.</title>
        <authorList>
            <person name="Singleton C.M."/>
            <person name="Petriglieri F."/>
            <person name="Kristensen J.M."/>
            <person name="Kirkegaard R.H."/>
            <person name="Michaelsen T.Y."/>
            <person name="Andersen M.H."/>
            <person name="Karst S.M."/>
            <person name="Dueholm M.S."/>
            <person name="Nielsen P.H."/>
            <person name="Albertsen M."/>
        </authorList>
    </citation>
    <scope>NUCLEOTIDE SEQUENCE</scope>
    <source>
        <strain evidence="8">Skiv_18-Q3-R9-52_MAXAC.067</strain>
    </source>
</reference>
<dbReference type="GO" id="GO:0005886">
    <property type="term" value="C:plasma membrane"/>
    <property type="evidence" value="ECO:0007669"/>
    <property type="project" value="UniProtKB-SubCell"/>
</dbReference>
<evidence type="ECO:0000256" key="2">
    <source>
        <dbReference type="ARBA" id="ARBA00022448"/>
    </source>
</evidence>
<evidence type="ECO:0000256" key="1">
    <source>
        <dbReference type="ARBA" id="ARBA00004651"/>
    </source>
</evidence>
<comment type="caution">
    <text evidence="8">The sequence shown here is derived from an EMBL/GenBank/DDBJ whole genome shotgun (WGS) entry which is preliminary data.</text>
</comment>
<feature type="transmembrane region" description="Helical" evidence="7">
    <location>
        <begin position="155"/>
        <end position="177"/>
    </location>
</feature>
<feature type="transmembrane region" description="Helical" evidence="7">
    <location>
        <begin position="270"/>
        <end position="288"/>
    </location>
</feature>
<feature type="transmembrane region" description="Helical" evidence="7">
    <location>
        <begin position="86"/>
        <end position="104"/>
    </location>
</feature>